<reference evidence="2" key="1">
    <citation type="journal article" date="2021" name="PeerJ">
        <title>Extensive microbial diversity within the chicken gut microbiome revealed by metagenomics and culture.</title>
        <authorList>
            <person name="Gilroy R."/>
            <person name="Ravi A."/>
            <person name="Getino M."/>
            <person name="Pursley I."/>
            <person name="Horton D.L."/>
            <person name="Alikhan N.F."/>
            <person name="Baker D."/>
            <person name="Gharbi K."/>
            <person name="Hall N."/>
            <person name="Watson M."/>
            <person name="Adriaenssens E.M."/>
            <person name="Foster-Nyarko E."/>
            <person name="Jarju S."/>
            <person name="Secka A."/>
            <person name="Antonio M."/>
            <person name="Oren A."/>
            <person name="Chaudhuri R.R."/>
            <person name="La Ragione R."/>
            <person name="Hildebrand F."/>
            <person name="Pallen M.J."/>
        </authorList>
    </citation>
    <scope>NUCLEOTIDE SEQUENCE</scope>
    <source>
        <strain evidence="2">CHK33-5263</strain>
    </source>
</reference>
<name>A0A9D2IVF2_9FIRM</name>
<dbReference type="PANTHER" id="PTHR12110">
    <property type="entry name" value="HYDROXYPYRUVATE ISOMERASE"/>
    <property type="match status" value="1"/>
</dbReference>
<dbReference type="Proteomes" id="UP000824044">
    <property type="component" value="Unassembled WGS sequence"/>
</dbReference>
<comment type="caution">
    <text evidence="2">The sequence shown here is derived from an EMBL/GenBank/DDBJ whole genome shotgun (WGS) entry which is preliminary data.</text>
</comment>
<evidence type="ECO:0000313" key="3">
    <source>
        <dbReference type="Proteomes" id="UP000824044"/>
    </source>
</evidence>
<dbReference type="Pfam" id="PF01261">
    <property type="entry name" value="AP_endonuc_2"/>
    <property type="match status" value="1"/>
</dbReference>
<organism evidence="2 3">
    <name type="scientific">Candidatus Gallimonas intestinigallinarum</name>
    <dbReference type="NCBI Taxonomy" id="2838604"/>
    <lineage>
        <taxon>Bacteria</taxon>
        <taxon>Bacillati</taxon>
        <taxon>Bacillota</taxon>
        <taxon>Clostridia</taxon>
        <taxon>Candidatus Gallimonas</taxon>
    </lineage>
</organism>
<dbReference type="GO" id="GO:0016853">
    <property type="term" value="F:isomerase activity"/>
    <property type="evidence" value="ECO:0007669"/>
    <property type="project" value="UniProtKB-KW"/>
</dbReference>
<dbReference type="SUPFAM" id="SSF51658">
    <property type="entry name" value="Xylose isomerase-like"/>
    <property type="match status" value="1"/>
</dbReference>
<feature type="domain" description="Xylose isomerase-like TIM barrel" evidence="1">
    <location>
        <begin position="31"/>
        <end position="256"/>
    </location>
</feature>
<proteinExistence type="predicted"/>
<evidence type="ECO:0000313" key="2">
    <source>
        <dbReference type="EMBL" id="HIZ23912.1"/>
    </source>
</evidence>
<dbReference type="EMBL" id="DXBS01000005">
    <property type="protein sequence ID" value="HIZ23912.1"/>
    <property type="molecule type" value="Genomic_DNA"/>
</dbReference>
<accession>A0A9D2IVF2</accession>
<dbReference type="AlphaFoldDB" id="A0A9D2IVF2"/>
<dbReference type="InterPro" id="IPR036237">
    <property type="entry name" value="Xyl_isomerase-like_sf"/>
</dbReference>
<dbReference type="Gene3D" id="3.20.20.150">
    <property type="entry name" value="Divalent-metal-dependent TIM barrel enzymes"/>
    <property type="match status" value="1"/>
</dbReference>
<sequence length="261" mass="29327">MKVGISTASLFLRKNNEEALPLFDAWGVPCAEVFLTSFCEYAPAFAHTLAAAKGGVEIHSVHVLNTQYEPQLYAEHPRVLEDANGWLREVLSSANILGARNYTFHGIARLKRTFRENWQRFSAITAQIYETCRAAGVRLCYENVEWALYNRPGLFALLKKDCPDLGGVLDIKQARITGYDWREYLADMGESLATVHVSDVTAEGKMCLPGQGVFEFAELFARLRGIGFDGAVLIENYARDYGEPDELRRSFEYLADLAAKR</sequence>
<gene>
    <name evidence="2" type="ORF">H9812_00330</name>
</gene>
<keyword evidence="2" id="KW-0413">Isomerase</keyword>
<dbReference type="PANTHER" id="PTHR12110:SF41">
    <property type="entry name" value="INOSOSE DEHYDRATASE"/>
    <property type="match status" value="1"/>
</dbReference>
<reference evidence="2" key="2">
    <citation type="submission" date="2021-04" db="EMBL/GenBank/DDBJ databases">
        <authorList>
            <person name="Gilroy R."/>
        </authorList>
    </citation>
    <scope>NUCLEOTIDE SEQUENCE</scope>
    <source>
        <strain evidence="2">CHK33-5263</strain>
    </source>
</reference>
<protein>
    <submittedName>
        <fullName evidence="2">Sugar phosphate isomerase/epimerase</fullName>
    </submittedName>
</protein>
<dbReference type="InterPro" id="IPR050312">
    <property type="entry name" value="IolE/XylAMocC-like"/>
</dbReference>
<evidence type="ECO:0000259" key="1">
    <source>
        <dbReference type="Pfam" id="PF01261"/>
    </source>
</evidence>
<dbReference type="InterPro" id="IPR013022">
    <property type="entry name" value="Xyl_isomerase-like_TIM-brl"/>
</dbReference>